<comment type="caution">
    <text evidence="1">The sequence shown here is derived from an EMBL/GenBank/DDBJ whole genome shotgun (WGS) entry which is preliminary data.</text>
</comment>
<gene>
    <name evidence="1" type="ORF">PIB30_049519</name>
</gene>
<name>A0ABU6VHG9_9FABA</name>
<evidence type="ECO:0000313" key="1">
    <source>
        <dbReference type="EMBL" id="MED6172377.1"/>
    </source>
</evidence>
<organism evidence="1 2">
    <name type="scientific">Stylosanthes scabra</name>
    <dbReference type="NCBI Taxonomy" id="79078"/>
    <lineage>
        <taxon>Eukaryota</taxon>
        <taxon>Viridiplantae</taxon>
        <taxon>Streptophyta</taxon>
        <taxon>Embryophyta</taxon>
        <taxon>Tracheophyta</taxon>
        <taxon>Spermatophyta</taxon>
        <taxon>Magnoliopsida</taxon>
        <taxon>eudicotyledons</taxon>
        <taxon>Gunneridae</taxon>
        <taxon>Pentapetalae</taxon>
        <taxon>rosids</taxon>
        <taxon>fabids</taxon>
        <taxon>Fabales</taxon>
        <taxon>Fabaceae</taxon>
        <taxon>Papilionoideae</taxon>
        <taxon>50 kb inversion clade</taxon>
        <taxon>dalbergioids sensu lato</taxon>
        <taxon>Dalbergieae</taxon>
        <taxon>Pterocarpus clade</taxon>
        <taxon>Stylosanthes</taxon>
    </lineage>
</organism>
<evidence type="ECO:0000313" key="2">
    <source>
        <dbReference type="Proteomes" id="UP001341840"/>
    </source>
</evidence>
<sequence>MVIVAFDVAGKHLSIMSLQLLSLPDMQGCCIFKLNLFGGCLGISYRTKDRKAGLWVMKEYNRESSWTKLNVVLPCDDGMFFLLCFTNGGELVGMQCNRANTKLIKFSDKVEWADSQTITCDRTDKMMVTWRNGTSENGSMWEFHSVGNAFENGASFIVAKGACVPKPNYSEEQYFKVFDAKSVRFLTKSSGVR</sequence>
<accession>A0ABU6VHG9</accession>
<reference evidence="1 2" key="1">
    <citation type="journal article" date="2023" name="Plants (Basel)">
        <title>Bridging the Gap: Combining Genomics and Transcriptomics Approaches to Understand Stylosanthes scabra, an Orphan Legume from the Brazilian Caatinga.</title>
        <authorList>
            <person name="Ferreira-Neto J.R.C."/>
            <person name="da Silva M.D."/>
            <person name="Binneck E."/>
            <person name="de Melo N.F."/>
            <person name="da Silva R.H."/>
            <person name="de Melo A.L.T.M."/>
            <person name="Pandolfi V."/>
            <person name="Bustamante F.O."/>
            <person name="Brasileiro-Vidal A.C."/>
            <person name="Benko-Iseppon A.M."/>
        </authorList>
    </citation>
    <scope>NUCLEOTIDE SEQUENCE [LARGE SCALE GENOMIC DNA]</scope>
    <source>
        <tissue evidence="1">Leaves</tissue>
    </source>
</reference>
<proteinExistence type="predicted"/>
<dbReference type="EMBL" id="JASCZI010151368">
    <property type="protein sequence ID" value="MED6172377.1"/>
    <property type="molecule type" value="Genomic_DNA"/>
</dbReference>
<evidence type="ECO:0008006" key="3">
    <source>
        <dbReference type="Google" id="ProtNLM"/>
    </source>
</evidence>
<dbReference type="Proteomes" id="UP001341840">
    <property type="component" value="Unassembled WGS sequence"/>
</dbReference>
<keyword evidence="2" id="KW-1185">Reference proteome</keyword>
<protein>
    <recommendedName>
        <fullName evidence="3">F-box associated domain-containing protein</fullName>
    </recommendedName>
</protein>